<proteinExistence type="predicted"/>
<dbReference type="InterPro" id="IPR011659">
    <property type="entry name" value="WD40"/>
</dbReference>
<organism evidence="6 7">
    <name type="scientific">Planctopirus hydrillae</name>
    <dbReference type="NCBI Taxonomy" id="1841610"/>
    <lineage>
        <taxon>Bacteria</taxon>
        <taxon>Pseudomonadati</taxon>
        <taxon>Planctomycetota</taxon>
        <taxon>Planctomycetia</taxon>
        <taxon>Planctomycetales</taxon>
        <taxon>Planctomycetaceae</taxon>
        <taxon>Planctopirus</taxon>
    </lineage>
</organism>
<dbReference type="Pfam" id="PF07635">
    <property type="entry name" value="PSCyt1"/>
    <property type="match status" value="1"/>
</dbReference>
<dbReference type="PANTHER" id="PTHR19848">
    <property type="entry name" value="WD40 REPEAT PROTEIN"/>
    <property type="match status" value="1"/>
</dbReference>
<dbReference type="SUPFAM" id="SSF46626">
    <property type="entry name" value="Cytochrome c"/>
    <property type="match status" value="1"/>
</dbReference>
<feature type="domain" description="Cytochrome C Planctomycete-type" evidence="5">
    <location>
        <begin position="236"/>
        <end position="288"/>
    </location>
</feature>
<dbReference type="PROSITE" id="PS50294">
    <property type="entry name" value="WD_REPEATS_REGION"/>
    <property type="match status" value="1"/>
</dbReference>
<dbReference type="Pfam" id="PF00400">
    <property type="entry name" value="WD40"/>
    <property type="match status" value="2"/>
</dbReference>
<dbReference type="InterPro" id="IPR036909">
    <property type="entry name" value="Cyt_c-like_dom_sf"/>
</dbReference>
<evidence type="ECO:0000256" key="3">
    <source>
        <dbReference type="PROSITE-ProRule" id="PRU00221"/>
    </source>
</evidence>
<gene>
    <name evidence="6" type="ORF">A6X21_16385</name>
</gene>
<dbReference type="PROSITE" id="PS50082">
    <property type="entry name" value="WD_REPEATS_2"/>
    <property type="match status" value="1"/>
</dbReference>
<accession>A0A1C3ET12</accession>
<dbReference type="InterPro" id="IPR011429">
    <property type="entry name" value="Cyt_c_Planctomycete-type"/>
</dbReference>
<dbReference type="Gene3D" id="2.130.10.10">
    <property type="entry name" value="YVTN repeat-like/Quinoprotein amine dehydrogenase"/>
    <property type="match status" value="2"/>
</dbReference>
<keyword evidence="7" id="KW-1185">Reference proteome</keyword>
<dbReference type="AlphaFoldDB" id="A0A1C3ET12"/>
<dbReference type="PANTHER" id="PTHR19848:SF8">
    <property type="entry name" value="F-BOX AND WD REPEAT DOMAIN CONTAINING 7"/>
    <property type="match status" value="1"/>
</dbReference>
<dbReference type="Gene3D" id="1.10.287.1490">
    <property type="match status" value="1"/>
</dbReference>
<dbReference type="GO" id="GO:0020037">
    <property type="term" value="F:heme binding"/>
    <property type="evidence" value="ECO:0007669"/>
    <property type="project" value="InterPro"/>
</dbReference>
<protein>
    <recommendedName>
        <fullName evidence="5">Cytochrome C Planctomycete-type domain-containing protein</fullName>
    </recommendedName>
</protein>
<dbReference type="Proteomes" id="UP000094828">
    <property type="component" value="Unassembled WGS sequence"/>
</dbReference>
<dbReference type="SUPFAM" id="SSF69322">
    <property type="entry name" value="Tricorn protease domain 2"/>
    <property type="match status" value="1"/>
</dbReference>
<sequence>MAQSIPGSMPIGIGMLPGFVGAIACGLICSTTSWAEETRPPEELTVAVAQTSEVWKSATSRRIAAEEVLLNAQNQLRRTAKPLDPVHDQLGEIRRELDTSQKEIRELREKFAKSTVKDDELAGAPYPSEKEAALQRKVIELKQRQEPLQEQLQQAEPELKGLRQAVDQAREAFEVLTIEEEARRFDHRVAETRLTAWLQAEETRQAPRDEDLKNGRWGDGKLTFSRHIAPLLVKHCYACHNSRVAGGSLNLENWASLQRGGESGAVLIPSRPEESSLYTDCREGLMPKDQPSLSDHQLALLRHWIEQGASPGIGLHEQTSIVTLAGAASTNPAVNSTTVTRPVAITALAMQPTSGEIVTSGYGEVLAWDRAAQLSHRLPLPCERVLSLSFSPDGQTLAIASGKPGRWGAIGIAPWPLSSAGSPGQRTIAMTVDEATSVRFSPDGKWLATGGTDRAIRWYERQSLIEYRLSEDHSDWITALAWTPDSQRLLSASRDKTIKVASARTGNIELTFSSHTSSISDVVCLSEKQAASIAQEAQLLIWNIADGKVVQKVKLPAAPVRIAYRPPNSTAGIEECLALALRDQQIVLIGGDPEKRSITNRLKLPAMALSLAFDGTTGDLLAGDQQGRLVRFHATMLSKESQATDSKAKPIEWLNQPR</sequence>
<evidence type="ECO:0000256" key="2">
    <source>
        <dbReference type="ARBA" id="ARBA00022737"/>
    </source>
</evidence>
<evidence type="ECO:0000313" key="7">
    <source>
        <dbReference type="Proteomes" id="UP000094828"/>
    </source>
</evidence>
<keyword evidence="4" id="KW-0175">Coiled coil</keyword>
<dbReference type="GO" id="GO:0009055">
    <property type="term" value="F:electron transfer activity"/>
    <property type="evidence" value="ECO:0007669"/>
    <property type="project" value="InterPro"/>
</dbReference>
<reference evidence="6 7" key="1">
    <citation type="submission" date="2016-05" db="EMBL/GenBank/DDBJ databases">
        <title>Genomic and physiological characterization of Planctopirus sp. isolated from fresh water lake.</title>
        <authorList>
            <person name="Subhash Y."/>
            <person name="Ramana C."/>
        </authorList>
    </citation>
    <scope>NUCLEOTIDE SEQUENCE [LARGE SCALE GENOMIC DNA]</scope>
    <source>
        <strain evidence="6 7">JC280</strain>
    </source>
</reference>
<comment type="caution">
    <text evidence="6">The sequence shown here is derived from an EMBL/GenBank/DDBJ whole genome shotgun (WGS) entry which is preliminary data.</text>
</comment>
<dbReference type="Pfam" id="PF07676">
    <property type="entry name" value="PD40"/>
    <property type="match status" value="1"/>
</dbReference>
<evidence type="ECO:0000256" key="4">
    <source>
        <dbReference type="SAM" id="Coils"/>
    </source>
</evidence>
<evidence type="ECO:0000313" key="6">
    <source>
        <dbReference type="EMBL" id="ODA36376.1"/>
    </source>
</evidence>
<feature type="repeat" description="WD" evidence="3">
    <location>
        <begin position="470"/>
        <end position="511"/>
    </location>
</feature>
<dbReference type="InterPro" id="IPR001680">
    <property type="entry name" value="WD40_rpt"/>
</dbReference>
<dbReference type="SMART" id="SM00320">
    <property type="entry name" value="WD40"/>
    <property type="match status" value="4"/>
</dbReference>
<keyword evidence="1 3" id="KW-0853">WD repeat</keyword>
<feature type="coiled-coil region" evidence="4">
    <location>
        <begin position="152"/>
        <end position="179"/>
    </location>
</feature>
<dbReference type="EMBL" id="LYDR01000027">
    <property type="protein sequence ID" value="ODA36376.1"/>
    <property type="molecule type" value="Genomic_DNA"/>
</dbReference>
<feature type="coiled-coil region" evidence="4">
    <location>
        <begin position="90"/>
        <end position="117"/>
    </location>
</feature>
<keyword evidence="2" id="KW-0677">Repeat</keyword>
<name>A0A1C3ET12_9PLAN</name>
<evidence type="ECO:0000259" key="5">
    <source>
        <dbReference type="Pfam" id="PF07635"/>
    </source>
</evidence>
<dbReference type="STRING" id="1841610.A6X21_16385"/>
<evidence type="ECO:0000256" key="1">
    <source>
        <dbReference type="ARBA" id="ARBA00022574"/>
    </source>
</evidence>
<dbReference type="InterPro" id="IPR015943">
    <property type="entry name" value="WD40/YVTN_repeat-like_dom_sf"/>
</dbReference>